<feature type="domain" description="Amidohydrolase-related" evidence="1">
    <location>
        <begin position="196"/>
        <end position="371"/>
    </location>
</feature>
<evidence type="ECO:0000313" key="3">
    <source>
        <dbReference type="Proteomes" id="UP000254060"/>
    </source>
</evidence>
<reference evidence="2 3" key="1">
    <citation type="submission" date="2018-06" db="EMBL/GenBank/DDBJ databases">
        <authorList>
            <consortium name="Pathogen Informatics"/>
            <person name="Doyle S."/>
        </authorList>
    </citation>
    <scope>NUCLEOTIDE SEQUENCE [LARGE SCALE GENOMIC DNA]</scope>
    <source>
        <strain evidence="2 3">NCTC13163</strain>
    </source>
</reference>
<dbReference type="Gene3D" id="3.20.20.140">
    <property type="entry name" value="Metal-dependent hydrolases"/>
    <property type="match status" value="1"/>
</dbReference>
<dbReference type="InterPro" id="IPR011059">
    <property type="entry name" value="Metal-dep_hydrolase_composite"/>
</dbReference>
<dbReference type="RefSeq" id="WP_029335887.1">
    <property type="nucleotide sequence ID" value="NZ_UGGP01000001.1"/>
</dbReference>
<evidence type="ECO:0000259" key="1">
    <source>
        <dbReference type="Pfam" id="PF01979"/>
    </source>
</evidence>
<organism evidence="2 3">
    <name type="scientific">Exiguobacterium aurantiacum</name>
    <dbReference type="NCBI Taxonomy" id="33987"/>
    <lineage>
        <taxon>Bacteria</taxon>
        <taxon>Bacillati</taxon>
        <taxon>Bacillota</taxon>
        <taxon>Bacilli</taxon>
        <taxon>Bacillales</taxon>
        <taxon>Bacillales Family XII. Incertae Sedis</taxon>
        <taxon>Exiguobacterium</taxon>
    </lineage>
</organism>
<dbReference type="EC" id="3.5.1.5" evidence="2"/>
<dbReference type="OrthoDB" id="9807210at2"/>
<dbReference type="STRING" id="1397694.GCA_000702585_02879"/>
<dbReference type="SUPFAM" id="SSF51556">
    <property type="entry name" value="Metallo-dependent hydrolases"/>
    <property type="match status" value="1"/>
</dbReference>
<gene>
    <name evidence="2" type="primary">ureC</name>
    <name evidence="2" type="ORF">NCTC13163_02393</name>
</gene>
<evidence type="ECO:0000313" key="2">
    <source>
        <dbReference type="EMBL" id="STO08998.1"/>
    </source>
</evidence>
<dbReference type="Proteomes" id="UP000254060">
    <property type="component" value="Unassembled WGS sequence"/>
</dbReference>
<dbReference type="GO" id="GO:0009039">
    <property type="term" value="F:urease activity"/>
    <property type="evidence" value="ECO:0007669"/>
    <property type="project" value="UniProtKB-EC"/>
</dbReference>
<accession>A0A377FW54</accession>
<protein>
    <submittedName>
        <fullName evidence="2">Urease subunit alpha</fullName>
        <ecNumber evidence="2">3.5.1.5</ecNumber>
    </submittedName>
</protein>
<dbReference type="EMBL" id="UGGP01000001">
    <property type="protein sequence ID" value="STO08998.1"/>
    <property type="molecule type" value="Genomic_DNA"/>
</dbReference>
<dbReference type="CDD" id="cd01309">
    <property type="entry name" value="Met_dep_hydrolase_C"/>
    <property type="match status" value="1"/>
</dbReference>
<dbReference type="PANTHER" id="PTHR43135:SF3">
    <property type="entry name" value="ALPHA-D-RIBOSE 1-METHYLPHOSPHONATE 5-TRIPHOSPHATE DIPHOSPHATASE"/>
    <property type="match status" value="1"/>
</dbReference>
<name>A0A377FW54_9BACL</name>
<dbReference type="SUPFAM" id="SSF51338">
    <property type="entry name" value="Composite domain of metallo-dependent hydrolases"/>
    <property type="match status" value="1"/>
</dbReference>
<keyword evidence="2" id="KW-0378">Hydrolase</keyword>
<dbReference type="Pfam" id="PF01979">
    <property type="entry name" value="Amidohydro_1"/>
    <property type="match status" value="1"/>
</dbReference>
<dbReference type="InterPro" id="IPR032466">
    <property type="entry name" value="Metal_Hydrolase"/>
</dbReference>
<dbReference type="PANTHER" id="PTHR43135">
    <property type="entry name" value="ALPHA-D-RIBOSE 1-METHYLPHOSPHONATE 5-TRIPHOSPHATE DIPHOSPHATASE"/>
    <property type="match status" value="1"/>
</dbReference>
<dbReference type="InterPro" id="IPR051781">
    <property type="entry name" value="Metallo-dep_Hydrolase"/>
</dbReference>
<sequence length="384" mass="42589">MSNLLIRNAHIYPITAPHFYGDLRVRDGKIVEMAELLDPVDGESVVEAEGNFLFPGFIDAHTHLGLYDEGTGSVGNDANETVEAMTPHARAIDGVYPLDEGFREALMAGVTTVQVMPGSMNVIGGVTSVIKTHGRFIEDMVLRRYAGLKMALGENPKRIHSMGKTGELTRMGIMGLLREAFRTVDSTKTIGTFGSQMIQLALDRKMPVRVHAHRADDILSVVRFAEEFNLDYRIEHCTEGHLVAEKLRELGVKHVTVGPTFTRKSKIELQNKTWETYRILHEHGMVVSITTDHPYTPVQYLNLCAGLAAREGLPVDVALRAITIHPAESLGVADRVGSLEVGKDADLVLWSHFPLDYMSKPIMTIVNGQIVYATERARTHHEMD</sequence>
<dbReference type="InterPro" id="IPR006680">
    <property type="entry name" value="Amidohydro-rel"/>
</dbReference>
<dbReference type="AlphaFoldDB" id="A0A377FW54"/>
<proteinExistence type="predicted"/>